<accession>A0A6N2MQI5</accession>
<name>A0A6N2MQI5_SALVM</name>
<feature type="compositionally biased region" description="Basic and acidic residues" evidence="1">
    <location>
        <begin position="422"/>
        <end position="431"/>
    </location>
</feature>
<organism evidence="2">
    <name type="scientific">Salix viminalis</name>
    <name type="common">Common osier</name>
    <name type="synonym">Basket willow</name>
    <dbReference type="NCBI Taxonomy" id="40686"/>
    <lineage>
        <taxon>Eukaryota</taxon>
        <taxon>Viridiplantae</taxon>
        <taxon>Streptophyta</taxon>
        <taxon>Embryophyta</taxon>
        <taxon>Tracheophyta</taxon>
        <taxon>Spermatophyta</taxon>
        <taxon>Magnoliopsida</taxon>
        <taxon>eudicotyledons</taxon>
        <taxon>Gunneridae</taxon>
        <taxon>Pentapetalae</taxon>
        <taxon>rosids</taxon>
        <taxon>fabids</taxon>
        <taxon>Malpighiales</taxon>
        <taxon>Salicaceae</taxon>
        <taxon>Saliceae</taxon>
        <taxon>Salix</taxon>
    </lineage>
</organism>
<gene>
    <name evidence="2" type="ORF">SVIM_LOCUS405934</name>
</gene>
<dbReference type="AlphaFoldDB" id="A0A6N2MQI5"/>
<dbReference type="PANTHER" id="PTHR34560">
    <property type="entry name" value="POLYKETIDE CYCLASE/DEHYDRASE/LIPID TRANSPORT SUPERFAMILY PROTEIN"/>
    <property type="match status" value="1"/>
</dbReference>
<sequence>MTAREAVVHYVLFEYLQDGLVVVIISTISDLEGIDKTTHGFSKDGIPEAKDVVRIGMMGGFAIQKVTPERSYFRTIANMDLKLDFVPPSLMNFITRQLVGNGFGLYQKAVASVSNHDEDYSKALEDPMYARIREALYSTENANEAMEWKEPKADACLLQLEHSAEDIKENLGDVELVILADNDASEASSKNAEVLVSKSFGEIEEENNQESRHMKDENLGVMELNIHGDDASEAFPDNAPVMDNKSFGDIKEEKNPESRHLKDGMLGMEQRVHCNDHGNESVRNIALATDTKTFIEIEEEESEDSRRLMRDCRVIGQPSGNNIALKNPGNFTRNIHISSDVGRALETLEKAISMVRGYGNSVTRSFSSKTNEENTNHEKDAENDPTHLQDSGGRSNDEVSAEVSNKGKHVGRSSSRNNFSNREIRFKGNKP</sequence>
<dbReference type="PANTHER" id="PTHR34560:SF1">
    <property type="entry name" value="START DOMAIN-CONTAINING PROTEIN"/>
    <property type="match status" value="1"/>
</dbReference>
<dbReference type="SUPFAM" id="SSF55961">
    <property type="entry name" value="Bet v1-like"/>
    <property type="match status" value="1"/>
</dbReference>
<feature type="region of interest" description="Disordered" evidence="1">
    <location>
        <begin position="361"/>
        <end position="431"/>
    </location>
</feature>
<reference evidence="2" key="1">
    <citation type="submission" date="2019-03" db="EMBL/GenBank/DDBJ databases">
        <authorList>
            <person name="Mank J."/>
            <person name="Almeida P."/>
        </authorList>
    </citation>
    <scope>NUCLEOTIDE SEQUENCE</scope>
    <source>
        <strain evidence="2">78183</strain>
    </source>
</reference>
<feature type="compositionally biased region" description="Low complexity" evidence="1">
    <location>
        <begin position="412"/>
        <end position="421"/>
    </location>
</feature>
<feature type="compositionally biased region" description="Basic and acidic residues" evidence="1">
    <location>
        <begin position="246"/>
        <end position="258"/>
    </location>
</feature>
<feature type="compositionally biased region" description="Basic and acidic residues" evidence="1">
    <location>
        <begin position="370"/>
        <end position="387"/>
    </location>
</feature>
<evidence type="ECO:0000256" key="1">
    <source>
        <dbReference type="SAM" id="MobiDB-lite"/>
    </source>
</evidence>
<proteinExistence type="predicted"/>
<evidence type="ECO:0000313" key="2">
    <source>
        <dbReference type="EMBL" id="VFU56547.1"/>
    </source>
</evidence>
<protein>
    <recommendedName>
        <fullName evidence="3">START domain-containing protein</fullName>
    </recommendedName>
</protein>
<evidence type="ECO:0008006" key="3">
    <source>
        <dbReference type="Google" id="ProtNLM"/>
    </source>
</evidence>
<dbReference type="EMBL" id="CAADRP010001929">
    <property type="protein sequence ID" value="VFU56547.1"/>
    <property type="molecule type" value="Genomic_DNA"/>
</dbReference>
<dbReference type="InterPro" id="IPR023393">
    <property type="entry name" value="START-like_dom_sf"/>
</dbReference>
<feature type="region of interest" description="Disordered" evidence="1">
    <location>
        <begin position="236"/>
        <end position="258"/>
    </location>
</feature>
<dbReference type="Gene3D" id="3.30.530.20">
    <property type="match status" value="1"/>
</dbReference>